<evidence type="ECO:0000256" key="1">
    <source>
        <dbReference type="SAM" id="SignalP"/>
    </source>
</evidence>
<evidence type="ECO:0000313" key="3">
    <source>
        <dbReference type="Proteomes" id="UP001595840"/>
    </source>
</evidence>
<evidence type="ECO:0008006" key="4">
    <source>
        <dbReference type="Google" id="ProtNLM"/>
    </source>
</evidence>
<dbReference type="PROSITE" id="PS51257">
    <property type="entry name" value="PROKAR_LIPOPROTEIN"/>
    <property type="match status" value="1"/>
</dbReference>
<proteinExistence type="predicted"/>
<organism evidence="2 3">
    <name type="scientific">Simiduia curdlanivorans</name>
    <dbReference type="NCBI Taxonomy" id="1492769"/>
    <lineage>
        <taxon>Bacteria</taxon>
        <taxon>Pseudomonadati</taxon>
        <taxon>Pseudomonadota</taxon>
        <taxon>Gammaproteobacteria</taxon>
        <taxon>Cellvibrionales</taxon>
        <taxon>Cellvibrionaceae</taxon>
        <taxon>Simiduia</taxon>
    </lineage>
</organism>
<evidence type="ECO:0000313" key="2">
    <source>
        <dbReference type="EMBL" id="MFC4360663.1"/>
    </source>
</evidence>
<comment type="caution">
    <text evidence="2">The sequence shown here is derived from an EMBL/GenBank/DDBJ whole genome shotgun (WGS) entry which is preliminary data.</text>
</comment>
<feature type="chain" id="PRO_5047460576" description="Lipoprotein" evidence="1">
    <location>
        <begin position="26"/>
        <end position="336"/>
    </location>
</feature>
<feature type="signal peptide" evidence="1">
    <location>
        <begin position="1"/>
        <end position="25"/>
    </location>
</feature>
<gene>
    <name evidence="2" type="ORF">ACFOX3_00030</name>
</gene>
<dbReference type="EMBL" id="JBHSCX010000001">
    <property type="protein sequence ID" value="MFC4360663.1"/>
    <property type="molecule type" value="Genomic_DNA"/>
</dbReference>
<reference evidence="3" key="1">
    <citation type="journal article" date="2019" name="Int. J. Syst. Evol. Microbiol.">
        <title>The Global Catalogue of Microorganisms (GCM) 10K type strain sequencing project: providing services to taxonomists for standard genome sequencing and annotation.</title>
        <authorList>
            <consortium name="The Broad Institute Genomics Platform"/>
            <consortium name="The Broad Institute Genome Sequencing Center for Infectious Disease"/>
            <person name="Wu L."/>
            <person name="Ma J."/>
        </authorList>
    </citation>
    <scope>NUCLEOTIDE SEQUENCE [LARGE SCALE GENOMIC DNA]</scope>
    <source>
        <strain evidence="3">CECT 8570</strain>
    </source>
</reference>
<protein>
    <recommendedName>
        <fullName evidence="4">Lipoprotein</fullName>
    </recommendedName>
</protein>
<dbReference type="Proteomes" id="UP001595840">
    <property type="component" value="Unassembled WGS sequence"/>
</dbReference>
<sequence>MNRYRNVTVLALGVLLLSLMGCSNDSQEEDQGNDFVEAAQGSYESEDAESISQYPEGWRPGTLMMTLNISQSGDSVDETSSQGGTKTSAKWDYLLTATQTFPVMIPPDFTRALPDYTADAIDHIALEEELYIPLDNVAPVTEGQVSYSGRMEVRKPRANDITFLVEEVSAQAELNDLVVHFIQPSSVGEGFELDISFTYQMEGAVKTKAKHQSGSLQEFESECCERESLRQSFFPEPDMSVVQRISYPVEEGLPAEIAEMNQQMRMDRVALLQKISANLEPRAFLHTGLRWLSEPNQLTLKYHSESDNLLSHGGSLAMAAPASQRRYTLEIVLTAD</sequence>
<keyword evidence="1" id="KW-0732">Signal</keyword>
<dbReference type="RefSeq" id="WP_290264362.1">
    <property type="nucleotide sequence ID" value="NZ_JAUFQG010000006.1"/>
</dbReference>
<keyword evidence="3" id="KW-1185">Reference proteome</keyword>
<accession>A0ABV8V0J4</accession>
<name>A0ABV8V0J4_9GAMM</name>